<dbReference type="KEGG" id="dsl:Dacsa_2387"/>
<dbReference type="Gene3D" id="3.30.310.110">
    <property type="entry name" value="XisI-like"/>
    <property type="match status" value="1"/>
</dbReference>
<accession>K9YVR9</accession>
<sequence length="111" mass="13214">MDKLTQYRKLIKKLLSRYASYKKDQEGWELQLIFDEERDHYLWFDVGWNGTKRIYHCVIHLDIKDGKVWLQQNSTDLNPAEDLIELGVAREDIILGLQPPYKRPFTNYGVA</sequence>
<dbReference type="Pfam" id="PF08869">
    <property type="entry name" value="XisI"/>
    <property type="match status" value="1"/>
</dbReference>
<evidence type="ECO:0000313" key="1">
    <source>
        <dbReference type="EMBL" id="AFZ50994.1"/>
    </source>
</evidence>
<organism evidence="1 2">
    <name type="scientific">Dactylococcopsis salina (strain PCC 8305)</name>
    <name type="common">Myxobactron salinum</name>
    <dbReference type="NCBI Taxonomy" id="13035"/>
    <lineage>
        <taxon>Bacteria</taxon>
        <taxon>Bacillati</taxon>
        <taxon>Cyanobacteriota</taxon>
        <taxon>Cyanophyceae</taxon>
        <taxon>Nodosilineales</taxon>
        <taxon>Cymatolegaceae</taxon>
        <taxon>Dactylococcopsis</taxon>
    </lineage>
</organism>
<dbReference type="RefSeq" id="WP_015229985.1">
    <property type="nucleotide sequence ID" value="NC_019780.1"/>
</dbReference>
<protein>
    <submittedName>
        <fullName evidence="1">XisI protein</fullName>
    </submittedName>
</protein>
<reference evidence="1" key="1">
    <citation type="submission" date="2012-04" db="EMBL/GenBank/DDBJ databases">
        <title>Finished genome of Dactylococcopsis salina PCC 8305.</title>
        <authorList>
            <consortium name="US DOE Joint Genome Institute"/>
            <person name="Gugger M."/>
            <person name="Coursin T."/>
            <person name="Rippka R."/>
            <person name="Tandeau De Marsac N."/>
            <person name="Huntemann M."/>
            <person name="Wei C.-L."/>
            <person name="Han J."/>
            <person name="Detter J.C."/>
            <person name="Han C."/>
            <person name="Tapia R."/>
            <person name="Daligault H."/>
            <person name="Chen A."/>
            <person name="Krypides N."/>
            <person name="Mavromatis K."/>
            <person name="Markowitz V."/>
            <person name="Szeto E."/>
            <person name="Ivanova N."/>
            <person name="Ovchinnikova G."/>
            <person name="Pagani I."/>
            <person name="Pati A."/>
            <person name="Goodwin L."/>
            <person name="Peters L."/>
            <person name="Pitluck S."/>
            <person name="Woyke T."/>
            <person name="Kerfeld C."/>
        </authorList>
    </citation>
    <scope>NUCLEOTIDE SEQUENCE [LARGE SCALE GENOMIC DNA]</scope>
    <source>
        <strain evidence="1">PCC 8305</strain>
    </source>
</reference>
<name>K9YVR9_DACS8</name>
<keyword evidence="2" id="KW-1185">Reference proteome</keyword>
<dbReference type="STRING" id="13035.Dacsa_2387"/>
<dbReference type="Proteomes" id="UP000010482">
    <property type="component" value="Chromosome"/>
</dbReference>
<dbReference type="CDD" id="cd16382">
    <property type="entry name" value="XisI-like"/>
    <property type="match status" value="1"/>
</dbReference>
<dbReference type="PATRIC" id="fig|13035.3.peg.2714"/>
<dbReference type="HOGENOM" id="CLU_149829_1_0_3"/>
<dbReference type="EMBL" id="CP003944">
    <property type="protein sequence ID" value="AFZ50994.1"/>
    <property type="molecule type" value="Genomic_DNA"/>
</dbReference>
<dbReference type="InterPro" id="IPR014968">
    <property type="entry name" value="XisI"/>
</dbReference>
<gene>
    <name evidence="1" type="ORF">Dacsa_2387</name>
</gene>
<dbReference type="AlphaFoldDB" id="K9YVR9"/>
<dbReference type="OrthoDB" id="467081at2"/>
<dbReference type="InterPro" id="IPR035943">
    <property type="entry name" value="XisI-like_sf"/>
</dbReference>
<dbReference type="SUPFAM" id="SSF143847">
    <property type="entry name" value="XisI-like"/>
    <property type="match status" value="1"/>
</dbReference>
<evidence type="ECO:0000313" key="2">
    <source>
        <dbReference type="Proteomes" id="UP000010482"/>
    </source>
</evidence>
<proteinExistence type="predicted"/>
<dbReference type="eggNOG" id="ENOG5030PCX">
    <property type="taxonomic scope" value="Bacteria"/>
</dbReference>